<dbReference type="InterPro" id="IPR004681">
    <property type="entry name" value="TRAP_DctM"/>
</dbReference>
<accession>A0A4D7AI59</accession>
<evidence type="ECO:0000313" key="10">
    <source>
        <dbReference type="Proteomes" id="UP000298642"/>
    </source>
</evidence>
<dbReference type="Pfam" id="PF06808">
    <property type="entry name" value="DctM"/>
    <property type="match status" value="1"/>
</dbReference>
<dbReference type="PIRSF" id="PIRSF006066">
    <property type="entry name" value="HI0050"/>
    <property type="match status" value="1"/>
</dbReference>
<keyword evidence="2" id="KW-1003">Cell membrane</keyword>
<dbReference type="PANTHER" id="PTHR33362">
    <property type="entry name" value="SIALIC ACID TRAP TRANSPORTER PERMEASE PROTEIN SIAT-RELATED"/>
    <property type="match status" value="1"/>
</dbReference>
<feature type="transmembrane region" description="Helical" evidence="7">
    <location>
        <begin position="135"/>
        <end position="159"/>
    </location>
</feature>
<feature type="transmembrane region" description="Helical" evidence="7">
    <location>
        <begin position="303"/>
        <end position="325"/>
    </location>
</feature>
<reference evidence="10" key="1">
    <citation type="submission" date="2018-12" db="EMBL/GenBank/DDBJ databases">
        <title>Dusodibacter welbiota gen. nov., sp. nov., isolated from human faeces and emended description of the Oscillibacter genus.</title>
        <authorList>
            <person name="Le Roy T."/>
            <person name="Van der Smissen P."/>
            <person name="Delzenne N."/>
            <person name="Muccioli G."/>
            <person name="Collet J.F."/>
            <person name="Cani P.D."/>
        </authorList>
    </citation>
    <scope>NUCLEOTIDE SEQUENCE [LARGE SCALE GENOMIC DNA]</scope>
    <source>
        <strain evidence="10">J115</strain>
    </source>
</reference>
<feature type="transmembrane region" description="Helical" evidence="7">
    <location>
        <begin position="171"/>
        <end position="194"/>
    </location>
</feature>
<keyword evidence="10" id="KW-1185">Reference proteome</keyword>
<dbReference type="KEGG" id="obj:EIO64_08630"/>
<evidence type="ECO:0000313" key="9">
    <source>
        <dbReference type="EMBL" id="QCI59284.1"/>
    </source>
</evidence>
<feature type="transmembrane region" description="Helical" evidence="7">
    <location>
        <begin position="94"/>
        <end position="123"/>
    </location>
</feature>
<evidence type="ECO:0000256" key="5">
    <source>
        <dbReference type="ARBA" id="ARBA00022989"/>
    </source>
</evidence>
<evidence type="ECO:0000259" key="8">
    <source>
        <dbReference type="Pfam" id="PF06808"/>
    </source>
</evidence>
<sequence>MITATLFLVFAVITILGMPIALALVGGGMAAIVAGDLMPLFTSVQKMFSSVDSFTLAAIPFFMLAGALMSSGGISRRLIDFANAAVGWMPGGLGVVTIFSCMLFGCLCGSPTATVAAIGAVMVPALEQGGYSRKFALSTIAAAGMLGTIIPPSTVMITYCSATGVSVGSMFMAGIVPGITLGALMIAFAIFYGVKNRIPRTKFNIRKFLSASYHAIGAIFMPIIILGGIYTGIFTPTESAAVACAYGLIVGCFIYREINFKGLVETVKSAAASSGMIMFIVACAGVFGLLMTREQIPAHAAEFIMSICSNKVVFLLLVNVLLLIVGCFMDTTPAILIIAPILFPALSAYNIDPVHFGIIMLLNMCIGMITPPLGINLYVAATLRQAKVGELVNRHLLKYMICCLVNLLLITYIPQICLWLPSFME</sequence>
<evidence type="ECO:0000256" key="7">
    <source>
        <dbReference type="SAM" id="Phobius"/>
    </source>
</evidence>
<feature type="transmembrane region" description="Helical" evidence="7">
    <location>
        <begin position="399"/>
        <end position="421"/>
    </location>
</feature>
<proteinExistence type="predicted"/>
<evidence type="ECO:0000256" key="1">
    <source>
        <dbReference type="ARBA" id="ARBA00004429"/>
    </source>
</evidence>
<organism evidence="9 10">
    <name type="scientific">Dysosmobacter welbionis</name>
    <dbReference type="NCBI Taxonomy" id="2093857"/>
    <lineage>
        <taxon>Bacteria</taxon>
        <taxon>Bacillati</taxon>
        <taxon>Bacillota</taxon>
        <taxon>Clostridia</taxon>
        <taxon>Eubacteriales</taxon>
        <taxon>Oscillospiraceae</taxon>
        <taxon>Dysosmobacter</taxon>
    </lineage>
</organism>
<evidence type="ECO:0000256" key="3">
    <source>
        <dbReference type="ARBA" id="ARBA00022519"/>
    </source>
</evidence>
<dbReference type="EMBL" id="CP034413">
    <property type="protein sequence ID" value="QCI59284.1"/>
    <property type="molecule type" value="Genomic_DNA"/>
</dbReference>
<dbReference type="AlphaFoldDB" id="A0A4D7AI59"/>
<dbReference type="PANTHER" id="PTHR33362:SF5">
    <property type="entry name" value="C4-DICARBOXYLATE TRAP TRANSPORTER LARGE PERMEASE PROTEIN DCTM"/>
    <property type="match status" value="1"/>
</dbReference>
<keyword evidence="5 7" id="KW-1133">Transmembrane helix</keyword>
<evidence type="ECO:0000256" key="6">
    <source>
        <dbReference type="ARBA" id="ARBA00023136"/>
    </source>
</evidence>
<keyword evidence="4 7" id="KW-0812">Transmembrane</keyword>
<evidence type="ECO:0000256" key="4">
    <source>
        <dbReference type="ARBA" id="ARBA00022692"/>
    </source>
</evidence>
<dbReference type="Proteomes" id="UP000298642">
    <property type="component" value="Chromosome"/>
</dbReference>
<dbReference type="GeneID" id="89523072"/>
<keyword evidence="6 7" id="KW-0472">Membrane</keyword>
<dbReference type="GO" id="GO:0005886">
    <property type="term" value="C:plasma membrane"/>
    <property type="evidence" value="ECO:0007669"/>
    <property type="project" value="UniProtKB-SubCell"/>
</dbReference>
<dbReference type="RefSeq" id="WP_119311732.1">
    <property type="nucleotide sequence ID" value="NZ_CP034413.3"/>
</dbReference>
<feature type="transmembrane region" description="Helical" evidence="7">
    <location>
        <begin position="54"/>
        <end position="74"/>
    </location>
</feature>
<dbReference type="InterPro" id="IPR010656">
    <property type="entry name" value="DctM"/>
</dbReference>
<gene>
    <name evidence="9" type="ORF">EIO64_08630</name>
</gene>
<keyword evidence="3" id="KW-0997">Cell inner membrane</keyword>
<feature type="transmembrane region" description="Helical" evidence="7">
    <location>
        <begin position="357"/>
        <end position="379"/>
    </location>
</feature>
<feature type="transmembrane region" description="Helical" evidence="7">
    <location>
        <begin position="215"/>
        <end position="234"/>
    </location>
</feature>
<name>A0A4D7AI59_9FIRM</name>
<dbReference type="GO" id="GO:0022857">
    <property type="term" value="F:transmembrane transporter activity"/>
    <property type="evidence" value="ECO:0007669"/>
    <property type="project" value="TreeGrafter"/>
</dbReference>
<comment type="subcellular location">
    <subcellularLocation>
        <location evidence="1">Cell inner membrane</location>
        <topology evidence="1">Multi-pass membrane protein</topology>
    </subcellularLocation>
</comment>
<feature type="domain" description="TRAP C4-dicarboxylate transport system permease DctM subunit" evidence="8">
    <location>
        <begin position="7"/>
        <end position="416"/>
    </location>
</feature>
<protein>
    <submittedName>
        <fullName evidence="9">TRAP transporter large permease</fullName>
    </submittedName>
</protein>
<feature type="transmembrane region" description="Helical" evidence="7">
    <location>
        <begin position="270"/>
        <end position="291"/>
    </location>
</feature>
<evidence type="ECO:0000256" key="2">
    <source>
        <dbReference type="ARBA" id="ARBA00022475"/>
    </source>
</evidence>
<feature type="transmembrane region" description="Helical" evidence="7">
    <location>
        <begin position="6"/>
        <end position="33"/>
    </location>
</feature>
<dbReference type="NCBIfam" id="TIGR00786">
    <property type="entry name" value="dctM"/>
    <property type="match status" value="1"/>
</dbReference>